<dbReference type="Gene3D" id="3.40.50.2020">
    <property type="match status" value="1"/>
</dbReference>
<dbReference type="EC" id="2.4.2.7" evidence="5"/>
<dbReference type="InterPro" id="IPR000836">
    <property type="entry name" value="PRTase_dom"/>
</dbReference>
<evidence type="ECO:0000256" key="3">
    <source>
        <dbReference type="ARBA" id="ARBA00004659"/>
    </source>
</evidence>
<evidence type="ECO:0000259" key="10">
    <source>
        <dbReference type="Pfam" id="PF00156"/>
    </source>
</evidence>
<dbReference type="Proteomes" id="UP001217089">
    <property type="component" value="Unassembled WGS sequence"/>
</dbReference>
<evidence type="ECO:0000256" key="9">
    <source>
        <dbReference type="ARBA" id="ARBA00022726"/>
    </source>
</evidence>
<evidence type="ECO:0000313" key="11">
    <source>
        <dbReference type="EMBL" id="KAJ8302666.1"/>
    </source>
</evidence>
<dbReference type="InterPro" id="IPR050054">
    <property type="entry name" value="UPRTase/APRTase"/>
</dbReference>
<protein>
    <recommendedName>
        <fullName evidence="5">adenine phosphoribosyltransferase</fullName>
        <ecNumber evidence="5">2.4.2.7</ecNumber>
    </recommendedName>
</protein>
<evidence type="ECO:0000256" key="4">
    <source>
        <dbReference type="ARBA" id="ARBA00008391"/>
    </source>
</evidence>
<organism evidence="11 12">
    <name type="scientific">Tegillarca granosa</name>
    <name type="common">Malaysian cockle</name>
    <name type="synonym">Anadara granosa</name>
    <dbReference type="NCBI Taxonomy" id="220873"/>
    <lineage>
        <taxon>Eukaryota</taxon>
        <taxon>Metazoa</taxon>
        <taxon>Spiralia</taxon>
        <taxon>Lophotrochozoa</taxon>
        <taxon>Mollusca</taxon>
        <taxon>Bivalvia</taxon>
        <taxon>Autobranchia</taxon>
        <taxon>Pteriomorphia</taxon>
        <taxon>Arcoida</taxon>
        <taxon>Arcoidea</taxon>
        <taxon>Arcidae</taxon>
        <taxon>Tegillarca</taxon>
    </lineage>
</organism>
<evidence type="ECO:0000256" key="6">
    <source>
        <dbReference type="ARBA" id="ARBA00022490"/>
    </source>
</evidence>
<comment type="similarity">
    <text evidence="4">Belongs to the purine/pyrimidine phosphoribosyltransferase family.</text>
</comment>
<proteinExistence type="inferred from homology"/>
<dbReference type="SUPFAM" id="SSF53271">
    <property type="entry name" value="PRTase-like"/>
    <property type="match status" value="1"/>
</dbReference>
<dbReference type="PANTHER" id="PTHR32315">
    <property type="entry name" value="ADENINE PHOSPHORIBOSYLTRANSFERASE"/>
    <property type="match status" value="1"/>
</dbReference>
<dbReference type="Pfam" id="PF00156">
    <property type="entry name" value="Pribosyltran"/>
    <property type="match status" value="1"/>
</dbReference>
<keyword evidence="6" id="KW-0963">Cytoplasm</keyword>
<keyword evidence="9" id="KW-0660">Purine salvage</keyword>
<dbReference type="CDD" id="cd06223">
    <property type="entry name" value="PRTases_typeI"/>
    <property type="match status" value="1"/>
</dbReference>
<accession>A0ABQ9EFP4</accession>
<name>A0ABQ9EFP4_TEGGR</name>
<comment type="pathway">
    <text evidence="3">Purine metabolism; AMP biosynthesis via salvage pathway; AMP from adenine: step 1/1.</text>
</comment>
<dbReference type="InterPro" id="IPR029057">
    <property type="entry name" value="PRTase-like"/>
</dbReference>
<evidence type="ECO:0000256" key="5">
    <source>
        <dbReference type="ARBA" id="ARBA00011893"/>
    </source>
</evidence>
<feature type="domain" description="Phosphoribosyltransferase" evidence="10">
    <location>
        <begin position="8"/>
        <end position="115"/>
    </location>
</feature>
<dbReference type="PANTHER" id="PTHR32315:SF3">
    <property type="entry name" value="ADENINE PHOSPHORIBOSYLTRANSFERASE"/>
    <property type="match status" value="1"/>
</dbReference>
<evidence type="ECO:0000256" key="7">
    <source>
        <dbReference type="ARBA" id="ARBA00022676"/>
    </source>
</evidence>
<comment type="catalytic activity">
    <reaction evidence="1">
        <text>AMP + diphosphate = 5-phospho-alpha-D-ribose 1-diphosphate + adenine</text>
        <dbReference type="Rhea" id="RHEA:16609"/>
        <dbReference type="ChEBI" id="CHEBI:16708"/>
        <dbReference type="ChEBI" id="CHEBI:33019"/>
        <dbReference type="ChEBI" id="CHEBI:58017"/>
        <dbReference type="ChEBI" id="CHEBI:456215"/>
        <dbReference type="EC" id="2.4.2.7"/>
    </reaction>
</comment>
<comment type="subcellular location">
    <subcellularLocation>
        <location evidence="2">Cytoplasm</location>
    </subcellularLocation>
</comment>
<keyword evidence="12" id="KW-1185">Reference proteome</keyword>
<evidence type="ECO:0000313" key="12">
    <source>
        <dbReference type="Proteomes" id="UP001217089"/>
    </source>
</evidence>
<gene>
    <name evidence="11" type="ORF">KUTeg_019062</name>
</gene>
<keyword evidence="8" id="KW-0808">Transferase</keyword>
<evidence type="ECO:0000256" key="1">
    <source>
        <dbReference type="ARBA" id="ARBA00000868"/>
    </source>
</evidence>
<sequence>MTDVFTEHIKSRFNNVDIIVGLESRGFIIGPIVAQNLGVGFVPVRKAGKLPGETYQDKFELQKEALKSGQNVIIIDDLLATGGTLRAACQLVTKAKANVLECVVLIQLPDLKGRDNVPCQIKSFIDF</sequence>
<dbReference type="NCBIfam" id="NF002636">
    <property type="entry name" value="PRK02304.1-5"/>
    <property type="match status" value="1"/>
</dbReference>
<evidence type="ECO:0000256" key="2">
    <source>
        <dbReference type="ARBA" id="ARBA00004496"/>
    </source>
</evidence>
<comment type="caution">
    <text evidence="11">The sequence shown here is derived from an EMBL/GenBank/DDBJ whole genome shotgun (WGS) entry which is preliminary data.</text>
</comment>
<dbReference type="EMBL" id="JARBDR010000917">
    <property type="protein sequence ID" value="KAJ8302666.1"/>
    <property type="molecule type" value="Genomic_DNA"/>
</dbReference>
<evidence type="ECO:0000256" key="8">
    <source>
        <dbReference type="ARBA" id="ARBA00022679"/>
    </source>
</evidence>
<keyword evidence="7" id="KW-0328">Glycosyltransferase</keyword>
<reference evidence="11 12" key="1">
    <citation type="submission" date="2022-12" db="EMBL/GenBank/DDBJ databases">
        <title>Chromosome-level genome of Tegillarca granosa.</title>
        <authorList>
            <person name="Kim J."/>
        </authorList>
    </citation>
    <scope>NUCLEOTIDE SEQUENCE [LARGE SCALE GENOMIC DNA]</scope>
    <source>
        <strain evidence="11">Teg-2019</strain>
        <tissue evidence="11">Adductor muscle</tissue>
    </source>
</reference>